<sequence length="390" mass="43460">MYMGLHRAKQAPSLRSIGVHAGSPRSRAHTWLGCFLTSTALAKHVGVSAPIRGTAELATIEHFVRTYPLPPEFAYQIMVYHTLAKFFNTIVENSQESMSHSLIRIIDAELDGLKTRYPVPWTTRTEVTYLTAKLLLYTTVIIRLQSDRTTREILMRNGLSVAVRIAYLTNQGLAFHSTDFADLEMEQLRNTLPKNYYRALVLSIVFLIRFFVLNSQATPEEQELARNHVAIAQRYLKGKCKDPLDERVRGAILFDVLCRQKPVELETSKLKVDDRMAASLVYDAVSTGHVLRQMPVEVDESSPKASPNPSSADVPPPQKEQEQPALAPDVNAPDASLDLEGFGPMDFSLPEDLWGDSVWGMFDTIPAAGYSTYTQPGGEGGGMGSQYPWN</sequence>
<feature type="region of interest" description="Disordered" evidence="1">
    <location>
        <begin position="296"/>
        <end position="339"/>
    </location>
</feature>
<organism evidence="2 3">
    <name type="scientific">Paraphoma chrysanthemicola</name>
    <dbReference type="NCBI Taxonomy" id="798071"/>
    <lineage>
        <taxon>Eukaryota</taxon>
        <taxon>Fungi</taxon>
        <taxon>Dikarya</taxon>
        <taxon>Ascomycota</taxon>
        <taxon>Pezizomycotina</taxon>
        <taxon>Dothideomycetes</taxon>
        <taxon>Pleosporomycetidae</taxon>
        <taxon>Pleosporales</taxon>
        <taxon>Pleosporineae</taxon>
        <taxon>Phaeosphaeriaceae</taxon>
        <taxon>Paraphoma</taxon>
    </lineage>
</organism>
<comment type="caution">
    <text evidence="2">The sequence shown here is derived from an EMBL/GenBank/DDBJ whole genome shotgun (WGS) entry which is preliminary data.</text>
</comment>
<dbReference type="EMBL" id="JAGMVJ010000009">
    <property type="protein sequence ID" value="KAH7087797.1"/>
    <property type="molecule type" value="Genomic_DNA"/>
</dbReference>
<evidence type="ECO:0000313" key="2">
    <source>
        <dbReference type="EMBL" id="KAH7087797.1"/>
    </source>
</evidence>
<gene>
    <name evidence="2" type="ORF">FB567DRAFT_549050</name>
</gene>
<keyword evidence="3" id="KW-1185">Reference proteome</keyword>
<feature type="compositionally biased region" description="Low complexity" evidence="1">
    <location>
        <begin position="303"/>
        <end position="312"/>
    </location>
</feature>
<evidence type="ECO:0000313" key="3">
    <source>
        <dbReference type="Proteomes" id="UP000813461"/>
    </source>
</evidence>
<name>A0A8K0R972_9PLEO</name>
<protein>
    <submittedName>
        <fullName evidence="2">Uncharacterized protein</fullName>
    </submittedName>
</protein>
<proteinExistence type="predicted"/>
<dbReference type="AlphaFoldDB" id="A0A8K0R972"/>
<dbReference type="OrthoDB" id="3163292at2759"/>
<dbReference type="Proteomes" id="UP000813461">
    <property type="component" value="Unassembled WGS sequence"/>
</dbReference>
<accession>A0A8K0R972</accession>
<evidence type="ECO:0000256" key="1">
    <source>
        <dbReference type="SAM" id="MobiDB-lite"/>
    </source>
</evidence>
<reference evidence="2" key="1">
    <citation type="journal article" date="2021" name="Nat. Commun.">
        <title>Genetic determinants of endophytism in the Arabidopsis root mycobiome.</title>
        <authorList>
            <person name="Mesny F."/>
            <person name="Miyauchi S."/>
            <person name="Thiergart T."/>
            <person name="Pickel B."/>
            <person name="Atanasova L."/>
            <person name="Karlsson M."/>
            <person name="Huettel B."/>
            <person name="Barry K.W."/>
            <person name="Haridas S."/>
            <person name="Chen C."/>
            <person name="Bauer D."/>
            <person name="Andreopoulos W."/>
            <person name="Pangilinan J."/>
            <person name="LaButti K."/>
            <person name="Riley R."/>
            <person name="Lipzen A."/>
            <person name="Clum A."/>
            <person name="Drula E."/>
            <person name="Henrissat B."/>
            <person name="Kohler A."/>
            <person name="Grigoriev I.V."/>
            <person name="Martin F.M."/>
            <person name="Hacquard S."/>
        </authorList>
    </citation>
    <scope>NUCLEOTIDE SEQUENCE</scope>
    <source>
        <strain evidence="2">MPI-SDFR-AT-0120</strain>
    </source>
</reference>